<dbReference type="GO" id="GO:0042276">
    <property type="term" value="P:error-prone translesion synthesis"/>
    <property type="evidence" value="ECO:0007669"/>
    <property type="project" value="TreeGrafter"/>
</dbReference>
<feature type="compositionally biased region" description="Basic and acidic residues" evidence="12">
    <location>
        <begin position="614"/>
        <end position="626"/>
    </location>
</feature>
<dbReference type="GO" id="GO:0007064">
    <property type="term" value="P:mitotic sister chromatid cohesion"/>
    <property type="evidence" value="ECO:0007669"/>
    <property type="project" value="UniProtKB-ARBA"/>
</dbReference>
<feature type="domain" description="UmuC" evidence="13">
    <location>
        <begin position="123"/>
        <end position="384"/>
    </location>
</feature>
<evidence type="ECO:0000256" key="2">
    <source>
        <dbReference type="ARBA" id="ARBA00004173"/>
    </source>
</evidence>
<gene>
    <name evidence="15" type="ORF">FGADI_4610</name>
</gene>
<keyword evidence="3" id="KW-0808">Transferase</keyword>
<dbReference type="GO" id="GO:0035861">
    <property type="term" value="C:site of double-strand break"/>
    <property type="evidence" value="ECO:0007669"/>
    <property type="project" value="TreeGrafter"/>
</dbReference>
<organism evidence="15 16">
    <name type="scientific">Fusarium gaditjirri</name>
    <dbReference type="NCBI Taxonomy" id="282569"/>
    <lineage>
        <taxon>Eukaryota</taxon>
        <taxon>Fungi</taxon>
        <taxon>Dikarya</taxon>
        <taxon>Ascomycota</taxon>
        <taxon>Pezizomycotina</taxon>
        <taxon>Sordariomycetes</taxon>
        <taxon>Hypocreomycetidae</taxon>
        <taxon>Hypocreales</taxon>
        <taxon>Nectriaceae</taxon>
        <taxon>Fusarium</taxon>
        <taxon>Fusarium nisikadoi species complex</taxon>
    </lineage>
</organism>
<feature type="compositionally biased region" description="Polar residues" evidence="12">
    <location>
        <begin position="730"/>
        <end position="742"/>
    </location>
</feature>
<comment type="subcellular location">
    <subcellularLocation>
        <location evidence="2">Mitochondrion</location>
    </subcellularLocation>
    <subcellularLocation>
        <location evidence="1">Nucleus</location>
    </subcellularLocation>
</comment>
<dbReference type="PANTHER" id="PTHR45873:SF1">
    <property type="entry name" value="DNA POLYMERASE ETA"/>
    <property type="match status" value="1"/>
</dbReference>
<dbReference type="InterPro" id="IPR041298">
    <property type="entry name" value="UBZ3"/>
</dbReference>
<dbReference type="Pfam" id="PF11799">
    <property type="entry name" value="IMS_C"/>
    <property type="match status" value="1"/>
</dbReference>
<dbReference type="GO" id="GO:0003684">
    <property type="term" value="F:damaged DNA binding"/>
    <property type="evidence" value="ECO:0007669"/>
    <property type="project" value="InterPro"/>
</dbReference>
<sequence length="760" mass="84582">MRAYLNSLKSLRKLSSSLGRACKESDIVALFVAFADTRNSPSRETSTACITSALQEPHNTNTFFTVKEALKYRSSQFMSSSPLHRPLGASSPLLEGGRRRSQFTYRQFSQLASSNTSNPLRVIAHIDLDAFYAQCETVRLGIPEDKPLAVQQWQGLIAVNYPAREFGIGRHCNVEEAKKLCPELITQHVATWREGDDKWAYREDAAAHIATDKVSLDHYRLQSRKILACIKEALPLDLQKVEKASIDEVFLDLSSQIHLILLERFPELSNPPPYDDPTENLPLPSIAALDWQTDALIDLDEEQETLDPDWDDVAILIGSEIVRKVRAEVRQKLGYTCSAGVASNKLLSKLGSAYKKPNKQTVVRNRAVSAFMAGFKITKLRNLGGKLGEQIVSTFNTEKVTELLDVPLETMKAKLGHDTGLWIYNTIRGIDTSEVNSRTQIKSMLSAKSFRPSINSSEQATRWLRIFAADIFARLVEEGVLENKRRPRTMNLHHRHEGQVRSRSGPIPQGRIIDEVGLFELAKELLSQIIAEGRGVWPCANLSLSVAGFEDGVKGNMGIGAFLVKGEEAEALRSSIPDNRQSSTGPEPSAKKRRVEDGGIQRFFSKRPSTAHEGTSRTDSHTHGQDSKAGSLPSDPTHKTLSFGTKHNYEARHESDLTVHESHASPWHESAFDVQVDQKQCSLTDVVCSRCEASFADPEALQNHGDWHMAKDLQDAERVKPTFAERQPAARNSAQKTQGTTSRRSRGGKLEQGQSRLKFG</sequence>
<keyword evidence="10" id="KW-0539">Nucleus</keyword>
<evidence type="ECO:0000256" key="5">
    <source>
        <dbReference type="ARBA" id="ARBA00022763"/>
    </source>
</evidence>
<evidence type="ECO:0000256" key="11">
    <source>
        <dbReference type="ARBA" id="ARBA00044975"/>
    </source>
</evidence>
<evidence type="ECO:0000256" key="4">
    <source>
        <dbReference type="ARBA" id="ARBA00022723"/>
    </source>
</evidence>
<dbReference type="PROSITE" id="PS50173">
    <property type="entry name" value="UMUC"/>
    <property type="match status" value="1"/>
</dbReference>
<dbReference type="InterPro" id="IPR043128">
    <property type="entry name" value="Rev_trsase/Diguanyl_cyclase"/>
</dbReference>
<dbReference type="PROSITE" id="PS51907">
    <property type="entry name" value="ZF_UBZ3"/>
    <property type="match status" value="1"/>
</dbReference>
<dbReference type="FunFam" id="3.30.1490.100:FF:000009">
    <property type="entry name" value="DNA polymerase eta subunit"/>
    <property type="match status" value="1"/>
</dbReference>
<feature type="domain" description="UBZ3-type" evidence="14">
    <location>
        <begin position="681"/>
        <end position="716"/>
    </location>
</feature>
<keyword evidence="8" id="KW-0496">Mitochondrion</keyword>
<evidence type="ECO:0000313" key="15">
    <source>
        <dbReference type="EMBL" id="KAF4955365.1"/>
    </source>
</evidence>
<evidence type="ECO:0000256" key="1">
    <source>
        <dbReference type="ARBA" id="ARBA00004123"/>
    </source>
</evidence>
<feature type="compositionally biased region" description="Polar residues" evidence="12">
    <location>
        <begin position="576"/>
        <end position="586"/>
    </location>
</feature>
<evidence type="ECO:0000256" key="9">
    <source>
        <dbReference type="ARBA" id="ARBA00023204"/>
    </source>
</evidence>
<evidence type="ECO:0000256" key="6">
    <source>
        <dbReference type="ARBA" id="ARBA00022771"/>
    </source>
</evidence>
<evidence type="ECO:0000256" key="12">
    <source>
        <dbReference type="SAM" id="MobiDB-lite"/>
    </source>
</evidence>
<dbReference type="Pfam" id="PF18439">
    <property type="entry name" value="zf_UBZ"/>
    <property type="match status" value="1"/>
</dbReference>
<reference evidence="15" key="1">
    <citation type="journal article" date="2020" name="BMC Genomics">
        <title>Correction to: Identification and distribution of gene clusters required for synthesis of sphingolipid metabolism inhibitors in diverse species of the filamentous fungus Fusarium.</title>
        <authorList>
            <person name="Kim H.S."/>
            <person name="Lohmar J.M."/>
            <person name="Busman M."/>
            <person name="Brown D.W."/>
            <person name="Naumann T.A."/>
            <person name="Divon H.H."/>
            <person name="Lysoe E."/>
            <person name="Uhlig S."/>
            <person name="Proctor R.H."/>
        </authorList>
    </citation>
    <scope>NUCLEOTIDE SEQUENCE</scope>
    <source>
        <strain evidence="15">NRRL 45417</strain>
    </source>
</reference>
<evidence type="ECO:0000256" key="10">
    <source>
        <dbReference type="ARBA" id="ARBA00023242"/>
    </source>
</evidence>
<evidence type="ECO:0000256" key="8">
    <source>
        <dbReference type="ARBA" id="ARBA00023128"/>
    </source>
</evidence>
<evidence type="ECO:0000259" key="14">
    <source>
        <dbReference type="PROSITE" id="PS51907"/>
    </source>
</evidence>
<dbReference type="GO" id="GO:0008270">
    <property type="term" value="F:zinc ion binding"/>
    <property type="evidence" value="ECO:0007669"/>
    <property type="project" value="UniProtKB-KW"/>
</dbReference>
<dbReference type="GO" id="GO:0009314">
    <property type="term" value="P:response to radiation"/>
    <property type="evidence" value="ECO:0007669"/>
    <property type="project" value="TreeGrafter"/>
</dbReference>
<keyword evidence="5" id="KW-0227">DNA damage</keyword>
<dbReference type="FunFam" id="1.10.150.20:FF:000014">
    <property type="entry name" value="Polymerase (DNA directed), eta"/>
    <property type="match status" value="1"/>
</dbReference>
<dbReference type="Gene3D" id="3.40.1170.60">
    <property type="match status" value="1"/>
</dbReference>
<keyword evidence="7" id="KW-0862">Zinc</keyword>
<dbReference type="InterPro" id="IPR017961">
    <property type="entry name" value="DNA_pol_Y-fam_little_finger"/>
</dbReference>
<dbReference type="PANTHER" id="PTHR45873">
    <property type="entry name" value="DNA POLYMERASE ETA"/>
    <property type="match status" value="1"/>
</dbReference>
<dbReference type="Proteomes" id="UP000604273">
    <property type="component" value="Unassembled WGS sequence"/>
</dbReference>
<accession>A0A8H4TCC7</accession>
<evidence type="ECO:0000313" key="16">
    <source>
        <dbReference type="Proteomes" id="UP000604273"/>
    </source>
</evidence>
<feature type="region of interest" description="Disordered" evidence="12">
    <location>
        <begin position="572"/>
        <end position="642"/>
    </location>
</feature>
<proteinExistence type="predicted"/>
<dbReference type="GO" id="GO:0006281">
    <property type="term" value="P:DNA repair"/>
    <property type="evidence" value="ECO:0007669"/>
    <property type="project" value="UniProtKB-KW"/>
</dbReference>
<dbReference type="Gene3D" id="3.30.70.270">
    <property type="match status" value="1"/>
</dbReference>
<protein>
    <recommendedName>
        <fullName evidence="11">DNA polymerase eta</fullName>
    </recommendedName>
</protein>
<dbReference type="GO" id="GO:0003887">
    <property type="term" value="F:DNA-directed DNA polymerase activity"/>
    <property type="evidence" value="ECO:0007669"/>
    <property type="project" value="TreeGrafter"/>
</dbReference>
<keyword evidence="4" id="KW-0479">Metal-binding</keyword>
<dbReference type="GO" id="GO:0005657">
    <property type="term" value="C:replication fork"/>
    <property type="evidence" value="ECO:0007669"/>
    <property type="project" value="UniProtKB-ARBA"/>
</dbReference>
<dbReference type="Gene3D" id="1.10.150.20">
    <property type="entry name" value="5' to 3' exonuclease, C-terminal subdomain"/>
    <property type="match status" value="1"/>
</dbReference>
<dbReference type="EMBL" id="JABFAI010000101">
    <property type="protein sequence ID" value="KAF4955365.1"/>
    <property type="molecule type" value="Genomic_DNA"/>
</dbReference>
<dbReference type="InterPro" id="IPR052230">
    <property type="entry name" value="DNA_polymerase_eta"/>
</dbReference>
<dbReference type="InterPro" id="IPR043502">
    <property type="entry name" value="DNA/RNA_pol_sf"/>
</dbReference>
<keyword evidence="9" id="KW-0234">DNA repair</keyword>
<dbReference type="GO" id="GO:0005739">
    <property type="term" value="C:mitochondrion"/>
    <property type="evidence" value="ECO:0007669"/>
    <property type="project" value="UniProtKB-SubCell"/>
</dbReference>
<evidence type="ECO:0000256" key="7">
    <source>
        <dbReference type="ARBA" id="ARBA00022833"/>
    </source>
</evidence>
<dbReference type="InterPro" id="IPR013087">
    <property type="entry name" value="Znf_C2H2_type"/>
</dbReference>
<evidence type="ECO:0000256" key="3">
    <source>
        <dbReference type="ARBA" id="ARBA00022679"/>
    </source>
</evidence>
<dbReference type="PIRSF" id="PIRSF036603">
    <property type="entry name" value="DPol_eta"/>
    <property type="match status" value="1"/>
</dbReference>
<dbReference type="OrthoDB" id="5723at2759"/>
<evidence type="ECO:0000259" key="13">
    <source>
        <dbReference type="PROSITE" id="PS50173"/>
    </source>
</evidence>
<keyword evidence="16" id="KW-1185">Reference proteome</keyword>
<dbReference type="GO" id="GO:0005634">
    <property type="term" value="C:nucleus"/>
    <property type="evidence" value="ECO:0007669"/>
    <property type="project" value="UniProtKB-SubCell"/>
</dbReference>
<dbReference type="InterPro" id="IPR036775">
    <property type="entry name" value="DNA_pol_Y-fam_lit_finger_sf"/>
</dbReference>
<dbReference type="InterPro" id="IPR001126">
    <property type="entry name" value="UmuC"/>
</dbReference>
<dbReference type="AlphaFoldDB" id="A0A8H4TCC7"/>
<dbReference type="GO" id="GO:0070987">
    <property type="term" value="P:error-free translesion synthesis"/>
    <property type="evidence" value="ECO:0007669"/>
    <property type="project" value="UniProtKB-ARBA"/>
</dbReference>
<dbReference type="SUPFAM" id="SSF100879">
    <property type="entry name" value="Lesion bypass DNA polymerase (Y-family), little finger domain"/>
    <property type="match status" value="1"/>
</dbReference>
<dbReference type="FunFam" id="3.40.1170.60:FF:000008">
    <property type="entry name" value="DNA polymerase eta subunit"/>
    <property type="match status" value="1"/>
</dbReference>
<dbReference type="Gene3D" id="3.30.1490.100">
    <property type="entry name" value="DNA polymerase, Y-family, little finger domain"/>
    <property type="match status" value="1"/>
</dbReference>
<dbReference type="SUPFAM" id="SSF56672">
    <property type="entry name" value="DNA/RNA polymerases"/>
    <property type="match status" value="1"/>
</dbReference>
<feature type="region of interest" description="Disordered" evidence="12">
    <location>
        <begin position="716"/>
        <end position="760"/>
    </location>
</feature>
<dbReference type="PROSITE" id="PS00028">
    <property type="entry name" value="ZINC_FINGER_C2H2_1"/>
    <property type="match status" value="1"/>
</dbReference>
<keyword evidence="6" id="KW-0863">Zinc-finger</keyword>
<reference evidence="15" key="2">
    <citation type="submission" date="2020-05" db="EMBL/GenBank/DDBJ databases">
        <authorList>
            <person name="Kim H.-S."/>
            <person name="Proctor R.H."/>
            <person name="Brown D.W."/>
        </authorList>
    </citation>
    <scope>NUCLEOTIDE SEQUENCE</scope>
    <source>
        <strain evidence="15">NRRL 45417</strain>
    </source>
</reference>
<dbReference type="Pfam" id="PF21704">
    <property type="entry name" value="POLH-Rev1_HhH"/>
    <property type="match status" value="1"/>
</dbReference>
<comment type="caution">
    <text evidence="15">The sequence shown here is derived from an EMBL/GenBank/DDBJ whole genome shotgun (WGS) entry which is preliminary data.</text>
</comment>
<dbReference type="Pfam" id="PF00817">
    <property type="entry name" value="IMS"/>
    <property type="match status" value="1"/>
</dbReference>
<name>A0A8H4TCC7_9HYPO</name>